<accession>A0A9X3CEE9</accession>
<evidence type="ECO:0000256" key="2">
    <source>
        <dbReference type="SAM" id="Phobius"/>
    </source>
</evidence>
<comment type="subcellular location">
    <subcellularLocation>
        <location evidence="1">Cytoplasm</location>
    </subcellularLocation>
</comment>
<dbReference type="InterPro" id="IPR012340">
    <property type="entry name" value="NA-bd_OB-fold"/>
</dbReference>
<dbReference type="InterPro" id="IPR010718">
    <property type="entry name" value="DUF1294"/>
</dbReference>
<feature type="transmembrane region" description="Helical" evidence="2">
    <location>
        <begin position="99"/>
        <end position="115"/>
    </location>
</feature>
<gene>
    <name evidence="4" type="ORF">MD483_10000</name>
</gene>
<keyword evidence="2" id="KW-0472">Membrane</keyword>
<dbReference type="SUPFAM" id="SSF50249">
    <property type="entry name" value="Nucleic acid-binding proteins"/>
    <property type="match status" value="1"/>
</dbReference>
<dbReference type="RefSeq" id="WP_265687548.1">
    <property type="nucleotide sequence ID" value="NZ_JAKRRX010000047.1"/>
</dbReference>
<dbReference type="SMART" id="SM00357">
    <property type="entry name" value="CSP"/>
    <property type="match status" value="1"/>
</dbReference>
<reference evidence="4" key="1">
    <citation type="submission" date="2022-02" db="EMBL/GenBank/DDBJ databases">
        <title>Vibrio sp. nov., a new bacterium isolated from Bohai sea, China.</title>
        <authorList>
            <person name="Yuan Y."/>
        </authorList>
    </citation>
    <scope>NUCLEOTIDE SEQUENCE</scope>
    <source>
        <strain evidence="4">DBSS07</strain>
    </source>
</reference>
<feature type="transmembrane region" description="Helical" evidence="2">
    <location>
        <begin position="159"/>
        <end position="180"/>
    </location>
</feature>
<dbReference type="InterPro" id="IPR019844">
    <property type="entry name" value="CSD_CS"/>
</dbReference>
<dbReference type="Proteomes" id="UP001155586">
    <property type="component" value="Unassembled WGS sequence"/>
</dbReference>
<dbReference type="CDD" id="cd04458">
    <property type="entry name" value="CSP_CDS"/>
    <property type="match status" value="1"/>
</dbReference>
<keyword evidence="5" id="KW-1185">Reference proteome</keyword>
<dbReference type="Pfam" id="PF00313">
    <property type="entry name" value="CSD"/>
    <property type="match status" value="1"/>
</dbReference>
<organism evidence="4 5">
    <name type="scientific">Vibrio paucivorans</name>
    <dbReference type="NCBI Taxonomy" id="2829489"/>
    <lineage>
        <taxon>Bacteria</taxon>
        <taxon>Pseudomonadati</taxon>
        <taxon>Pseudomonadota</taxon>
        <taxon>Gammaproteobacteria</taxon>
        <taxon>Vibrionales</taxon>
        <taxon>Vibrionaceae</taxon>
        <taxon>Vibrio</taxon>
    </lineage>
</organism>
<protein>
    <submittedName>
        <fullName evidence="4">DUF1294 domain-containing protein</fullName>
    </submittedName>
</protein>
<evidence type="ECO:0000259" key="3">
    <source>
        <dbReference type="PROSITE" id="PS51857"/>
    </source>
</evidence>
<dbReference type="EMBL" id="JAKRRX010000047">
    <property type="protein sequence ID" value="MCW8334156.1"/>
    <property type="molecule type" value="Genomic_DNA"/>
</dbReference>
<comment type="caution">
    <text evidence="4">The sequence shown here is derived from an EMBL/GenBank/DDBJ whole genome shotgun (WGS) entry which is preliminary data.</text>
</comment>
<evidence type="ECO:0000256" key="1">
    <source>
        <dbReference type="RuleBase" id="RU000408"/>
    </source>
</evidence>
<feature type="domain" description="CSD" evidence="3">
    <location>
        <begin position="2"/>
        <end position="67"/>
    </location>
</feature>
<dbReference type="Pfam" id="PF06961">
    <property type="entry name" value="DUF1294"/>
    <property type="match status" value="1"/>
</dbReference>
<proteinExistence type="predicted"/>
<dbReference type="GO" id="GO:0003676">
    <property type="term" value="F:nucleic acid binding"/>
    <property type="evidence" value="ECO:0007669"/>
    <property type="project" value="InterPro"/>
</dbReference>
<dbReference type="AlphaFoldDB" id="A0A9X3CEE9"/>
<name>A0A9X3CEE9_9VIBR</name>
<dbReference type="PROSITE" id="PS51857">
    <property type="entry name" value="CSD_2"/>
    <property type="match status" value="1"/>
</dbReference>
<dbReference type="InterPro" id="IPR011129">
    <property type="entry name" value="CSD"/>
</dbReference>
<evidence type="ECO:0000313" key="5">
    <source>
        <dbReference type="Proteomes" id="UP001155586"/>
    </source>
</evidence>
<dbReference type="Gene3D" id="2.40.50.140">
    <property type="entry name" value="Nucleic acid-binding proteins"/>
    <property type="match status" value="1"/>
</dbReference>
<sequence length="201" mass="22974">MAIVGKVAEWNDLKGYGFITVENQAIRIFFHITDVSGRAQRPRINERVQFSLAKDSSGGLRAVKVERPIVFNFSMAIVIWFSTIMVSSVWLFDYPVIMLLYYLMASAVTYSLYGYDKTAEATGGWRIPETLLHVISVMGGWPGAILAQSILQHKSRVPVFMFIFWLTLLINFLLFCWTLTPQGELELQVFIQKAIAFSHFY</sequence>
<keyword evidence="2" id="KW-1133">Transmembrane helix</keyword>
<evidence type="ECO:0000313" key="4">
    <source>
        <dbReference type="EMBL" id="MCW8334156.1"/>
    </source>
</evidence>
<dbReference type="GO" id="GO:0005829">
    <property type="term" value="C:cytosol"/>
    <property type="evidence" value="ECO:0007669"/>
    <property type="project" value="UniProtKB-ARBA"/>
</dbReference>
<feature type="transmembrane region" description="Helical" evidence="2">
    <location>
        <begin position="69"/>
        <end position="92"/>
    </location>
</feature>
<keyword evidence="2" id="KW-0812">Transmembrane</keyword>
<dbReference type="PROSITE" id="PS00352">
    <property type="entry name" value="CSD_1"/>
    <property type="match status" value="1"/>
</dbReference>
<dbReference type="InterPro" id="IPR002059">
    <property type="entry name" value="CSP_DNA-bd"/>
</dbReference>